<name>A5DJH4_PICGU</name>
<feature type="compositionally biased region" description="Polar residues" evidence="1">
    <location>
        <begin position="69"/>
        <end position="86"/>
    </location>
</feature>
<feature type="region of interest" description="Disordered" evidence="1">
    <location>
        <begin position="1"/>
        <end position="118"/>
    </location>
</feature>
<evidence type="ECO:0000313" key="3">
    <source>
        <dbReference type="Proteomes" id="UP000001997"/>
    </source>
</evidence>
<keyword evidence="3" id="KW-1185">Reference proteome</keyword>
<feature type="region of interest" description="Disordered" evidence="1">
    <location>
        <begin position="205"/>
        <end position="249"/>
    </location>
</feature>
<organism evidence="2 3">
    <name type="scientific">Meyerozyma guilliermondii (strain ATCC 6260 / CBS 566 / DSM 6381 / JCM 1539 / NBRC 10279 / NRRL Y-324)</name>
    <name type="common">Yeast</name>
    <name type="synonym">Candida guilliermondii</name>
    <dbReference type="NCBI Taxonomy" id="294746"/>
    <lineage>
        <taxon>Eukaryota</taxon>
        <taxon>Fungi</taxon>
        <taxon>Dikarya</taxon>
        <taxon>Ascomycota</taxon>
        <taxon>Saccharomycotina</taxon>
        <taxon>Pichiomycetes</taxon>
        <taxon>Debaryomycetaceae</taxon>
        <taxon>Meyerozyma</taxon>
    </lineage>
</organism>
<dbReference type="AlphaFoldDB" id="A5DJH4"/>
<dbReference type="HOGENOM" id="CLU_767490_0_0_1"/>
<feature type="compositionally biased region" description="Low complexity" evidence="1">
    <location>
        <begin position="207"/>
        <end position="218"/>
    </location>
</feature>
<feature type="compositionally biased region" description="Low complexity" evidence="1">
    <location>
        <begin position="226"/>
        <end position="240"/>
    </location>
</feature>
<protein>
    <submittedName>
        <fullName evidence="2">Uncharacterized protein</fullName>
    </submittedName>
</protein>
<evidence type="ECO:0000313" key="2">
    <source>
        <dbReference type="EMBL" id="EDK39327.2"/>
    </source>
</evidence>
<feature type="region of interest" description="Disordered" evidence="1">
    <location>
        <begin position="289"/>
        <end position="361"/>
    </location>
</feature>
<dbReference type="EMBL" id="CH408158">
    <property type="protein sequence ID" value="EDK39327.2"/>
    <property type="molecule type" value="Genomic_DNA"/>
</dbReference>
<dbReference type="OMA" id="CINGANS"/>
<dbReference type="InParanoid" id="A5DJH4"/>
<dbReference type="eggNOG" id="ENOG502RQEC">
    <property type="taxonomic scope" value="Eukaryota"/>
</dbReference>
<accession>A5DJH4</accession>
<dbReference type="RefSeq" id="XP_001484044.2">
    <property type="nucleotide sequence ID" value="XM_001483994.1"/>
</dbReference>
<dbReference type="KEGG" id="pgu:PGUG_03425"/>
<reference evidence="2 3" key="1">
    <citation type="journal article" date="2009" name="Nature">
        <title>Evolution of pathogenicity and sexual reproduction in eight Candida genomes.</title>
        <authorList>
            <person name="Butler G."/>
            <person name="Rasmussen M.D."/>
            <person name="Lin M.F."/>
            <person name="Santos M.A."/>
            <person name="Sakthikumar S."/>
            <person name="Munro C.A."/>
            <person name="Rheinbay E."/>
            <person name="Grabherr M."/>
            <person name="Forche A."/>
            <person name="Reedy J.L."/>
            <person name="Agrafioti I."/>
            <person name="Arnaud M.B."/>
            <person name="Bates S."/>
            <person name="Brown A.J."/>
            <person name="Brunke S."/>
            <person name="Costanzo M.C."/>
            <person name="Fitzpatrick D.A."/>
            <person name="de Groot P.W."/>
            <person name="Harris D."/>
            <person name="Hoyer L.L."/>
            <person name="Hube B."/>
            <person name="Klis F.M."/>
            <person name="Kodira C."/>
            <person name="Lennard N."/>
            <person name="Logue M.E."/>
            <person name="Martin R."/>
            <person name="Neiman A.M."/>
            <person name="Nikolaou E."/>
            <person name="Quail M.A."/>
            <person name="Quinn J."/>
            <person name="Santos M.C."/>
            <person name="Schmitzberger F.F."/>
            <person name="Sherlock G."/>
            <person name="Shah P."/>
            <person name="Silverstein K.A."/>
            <person name="Skrzypek M.S."/>
            <person name="Soll D."/>
            <person name="Staggs R."/>
            <person name="Stansfield I."/>
            <person name="Stumpf M.P."/>
            <person name="Sudbery P.E."/>
            <person name="Srikantha T."/>
            <person name="Zeng Q."/>
            <person name="Berman J."/>
            <person name="Berriman M."/>
            <person name="Heitman J."/>
            <person name="Gow N.A."/>
            <person name="Lorenz M.C."/>
            <person name="Birren B.W."/>
            <person name="Kellis M."/>
            <person name="Cuomo C.A."/>
        </authorList>
    </citation>
    <scope>NUCLEOTIDE SEQUENCE [LARGE SCALE GENOMIC DNA]</scope>
    <source>
        <strain evidence="3">ATCC 6260 / CBS 566 / DSM 6381 / JCM 1539 / NBRC 10279 / NRRL Y-324</strain>
    </source>
</reference>
<sequence>MSGNHKSKLINRVHSAFIRADGTEASPPTSVSSAPPSSKASFSKPKLSKNPPQLERSSSSDIFERSISTASFSPPLSAVTSQSGQPQAPHKHSVAHSVPHSVPHSARSRSMSTVSASSQMSQTPYAIPMHHNTEDFIAPVLDTTTEVLSDPSIDMNDVEIVCPCDTDEDSDHDCAAVRPPVSRSRSRSRSRSIISMSLRQCINGANSTSVHSGSGSVSPTMTHVKSSSSIANRNSSLQSSVDKGDASPSKTTINFYSFADMVNAENHMASLSLGPSTFDEVVQEEDPLYETNEEEHYTSPGEQQTNSERIEKFYGFRLGSPPNKFHRTRSHGSTTSGIEPNDPRLGYQSMSVKEYISSVPQ</sequence>
<dbReference type="VEuPathDB" id="FungiDB:PGUG_03425"/>
<dbReference type="OrthoDB" id="5364312at2759"/>
<feature type="region of interest" description="Disordered" evidence="1">
    <location>
        <begin position="168"/>
        <end position="192"/>
    </location>
</feature>
<proteinExistence type="predicted"/>
<feature type="compositionally biased region" description="Low complexity" evidence="1">
    <location>
        <begin position="108"/>
        <end position="118"/>
    </location>
</feature>
<feature type="compositionally biased region" description="Low complexity" evidence="1">
    <location>
        <begin position="25"/>
        <end position="68"/>
    </location>
</feature>
<evidence type="ECO:0000256" key="1">
    <source>
        <dbReference type="SAM" id="MobiDB-lite"/>
    </source>
</evidence>
<dbReference type="Proteomes" id="UP000001997">
    <property type="component" value="Unassembled WGS sequence"/>
</dbReference>
<dbReference type="GeneID" id="5126034"/>
<feature type="compositionally biased region" description="Basic residues" evidence="1">
    <location>
        <begin position="1"/>
        <end position="11"/>
    </location>
</feature>
<gene>
    <name evidence="2" type="ORF">PGUG_03425</name>
</gene>